<gene>
    <name evidence="2" type="ORF">GEV01_28685</name>
</gene>
<dbReference type="Proteomes" id="UP000444318">
    <property type="component" value="Unassembled WGS sequence"/>
</dbReference>
<dbReference type="RefSeq" id="WP_152809543.1">
    <property type="nucleotide sequence ID" value="NZ_WHUF01000011.1"/>
</dbReference>
<evidence type="ECO:0000313" key="3">
    <source>
        <dbReference type="Proteomes" id="UP000444318"/>
    </source>
</evidence>
<sequence length="399" mass="45349">MNRDVRKSTIHRDNHHEHALRGILKPNRSWTCLHPGCADKCIYSHAISKSISLETIAESGHLQTIRSQRQGDIKTLDFDRIGIKQASAFNGFCATHDDLFKSLDTREIIDSKSLFLQAYRSVMAKCCTESRIAKLMYEGRTQTDIEAFLDTQAVDNPIFRDERVRAQVRSQYKNVADSEKKRAEALMLLPEELLEKFHIIESRPLDNLVAVATEQSSHTIVFRRVGFRIPVALNAKLTILAGKVLQNFYFTVIPYAAATVVMSVMPAAINARVRNRLDHGFSSDIAALDLVESIIACCNEWYMTPSVLAEMSGAKREVFLHDSICYTDQRFYEEYDMTLFDGLRKTIAQQHPESAAQLRLDQIDVIPQREDFAIRHKRMMEALVSQSVKLHALDSARSA</sequence>
<protein>
    <submittedName>
        <fullName evidence="2">Uncharacterized protein</fullName>
    </submittedName>
</protein>
<dbReference type="EMBL" id="WHUF01000011">
    <property type="protein sequence ID" value="MQA23507.1"/>
    <property type="molecule type" value="Genomic_DNA"/>
</dbReference>
<evidence type="ECO:0000313" key="2">
    <source>
        <dbReference type="EMBL" id="MQA23507.1"/>
    </source>
</evidence>
<name>A0A843SRE4_9BURK</name>
<dbReference type="AlphaFoldDB" id="A0A843SRE4"/>
<reference evidence="2 3" key="1">
    <citation type="submission" date="2019-10" db="EMBL/GenBank/DDBJ databases">
        <title>Two novel species isolated from a subtropical stream in China.</title>
        <authorList>
            <person name="Lu H."/>
        </authorList>
    </citation>
    <scope>NUCLEOTIDE SEQUENCE [LARGE SCALE GENOMIC DNA]</scope>
    <source>
        <strain evidence="2 3">FT103W</strain>
    </source>
</reference>
<keyword evidence="1" id="KW-1133">Transmembrane helix</keyword>
<proteinExistence type="predicted"/>
<accession>A0A843SRE4</accession>
<organism evidence="2 3">
    <name type="scientific">Rugamonas rivuli</name>
    <dbReference type="NCBI Taxonomy" id="2743358"/>
    <lineage>
        <taxon>Bacteria</taxon>
        <taxon>Pseudomonadati</taxon>
        <taxon>Pseudomonadota</taxon>
        <taxon>Betaproteobacteria</taxon>
        <taxon>Burkholderiales</taxon>
        <taxon>Oxalobacteraceae</taxon>
        <taxon>Telluria group</taxon>
        <taxon>Rugamonas</taxon>
    </lineage>
</organism>
<evidence type="ECO:0000256" key="1">
    <source>
        <dbReference type="SAM" id="Phobius"/>
    </source>
</evidence>
<keyword evidence="3" id="KW-1185">Reference proteome</keyword>
<keyword evidence="1" id="KW-0472">Membrane</keyword>
<feature type="transmembrane region" description="Helical" evidence="1">
    <location>
        <begin position="248"/>
        <end position="269"/>
    </location>
</feature>
<keyword evidence="1" id="KW-0812">Transmembrane</keyword>
<comment type="caution">
    <text evidence="2">The sequence shown here is derived from an EMBL/GenBank/DDBJ whole genome shotgun (WGS) entry which is preliminary data.</text>
</comment>